<feature type="transmembrane region" description="Helical" evidence="1">
    <location>
        <begin position="34"/>
        <end position="52"/>
    </location>
</feature>
<name>A0A315S9I7_WILMA</name>
<keyword evidence="1" id="KW-1133">Transmembrane helix</keyword>
<gene>
    <name evidence="2" type="ORF">DFJ75_3021</name>
</gene>
<comment type="caution">
    <text evidence="2">The sequence shown here is derived from an EMBL/GenBank/DDBJ whole genome shotgun (WGS) entry which is preliminary data.</text>
</comment>
<evidence type="ECO:0000313" key="2">
    <source>
        <dbReference type="EMBL" id="RKR96181.1"/>
    </source>
</evidence>
<dbReference type="EMBL" id="RBKV01000001">
    <property type="protein sequence ID" value="RKR96181.1"/>
    <property type="molecule type" value="Genomic_DNA"/>
</dbReference>
<reference evidence="2 3" key="1">
    <citation type="submission" date="2018-10" db="EMBL/GenBank/DDBJ databases">
        <title>Sequencing the genomes of 1000 actinobacteria strains.</title>
        <authorList>
            <person name="Klenk H.-P."/>
        </authorList>
    </citation>
    <scope>NUCLEOTIDE SEQUENCE [LARGE SCALE GENOMIC DNA]</scope>
    <source>
        <strain evidence="2 3">DSM 44343</strain>
    </source>
</reference>
<dbReference type="AlphaFoldDB" id="A0A315S9I7"/>
<sequence length="71" mass="7269">MTKFAPFQAVTGIAGLLVALWAIAGGPELNGSDSTMWIALAVAVGVGLILIFSGGRDKKKLPGVSEHETTS</sequence>
<evidence type="ECO:0000313" key="3">
    <source>
        <dbReference type="Proteomes" id="UP000274762"/>
    </source>
</evidence>
<dbReference type="Proteomes" id="UP000274762">
    <property type="component" value="Unassembled WGS sequence"/>
</dbReference>
<accession>A0A315S9I7</accession>
<keyword evidence="1" id="KW-0472">Membrane</keyword>
<keyword evidence="1" id="KW-0812">Transmembrane</keyword>
<accession>A0A495K4R4</accession>
<evidence type="ECO:0000256" key="1">
    <source>
        <dbReference type="SAM" id="Phobius"/>
    </source>
</evidence>
<organism evidence="2 3">
    <name type="scientific">Williamsia marianensis</name>
    <dbReference type="NCBI Taxonomy" id="85044"/>
    <lineage>
        <taxon>Bacteria</taxon>
        <taxon>Bacillati</taxon>
        <taxon>Actinomycetota</taxon>
        <taxon>Actinomycetes</taxon>
        <taxon>Mycobacteriales</taxon>
        <taxon>Nocardiaceae</taxon>
        <taxon>Williamsia</taxon>
    </lineage>
</organism>
<protein>
    <submittedName>
        <fullName evidence="2">Uncharacterized protein</fullName>
    </submittedName>
</protein>
<proteinExistence type="predicted"/>